<dbReference type="Pfam" id="PF00573">
    <property type="entry name" value="Ribosomal_L4"/>
    <property type="match status" value="1"/>
</dbReference>
<dbReference type="InterPro" id="IPR023574">
    <property type="entry name" value="Ribosomal_uL4_dom_sf"/>
</dbReference>
<evidence type="ECO:0000256" key="7">
    <source>
        <dbReference type="ARBA" id="ARBA00035387"/>
    </source>
</evidence>
<feature type="compositionally biased region" description="Basic residues" evidence="8">
    <location>
        <begin position="94"/>
        <end position="105"/>
    </location>
</feature>
<dbReference type="EMBL" id="CAKKNE010000001">
    <property type="protein sequence ID" value="CAH0364242.1"/>
    <property type="molecule type" value="Genomic_DNA"/>
</dbReference>
<dbReference type="Gene3D" id="3.40.1370.10">
    <property type="match status" value="1"/>
</dbReference>
<dbReference type="HAMAP" id="MF_01328_B">
    <property type="entry name" value="Ribosomal_uL4_B"/>
    <property type="match status" value="1"/>
</dbReference>
<dbReference type="AlphaFoldDB" id="A0A8J2S401"/>
<evidence type="ECO:0000313" key="11">
    <source>
        <dbReference type="Proteomes" id="UP000789595"/>
    </source>
</evidence>
<keyword evidence="9" id="KW-0732">Signal</keyword>
<keyword evidence="11" id="KW-1185">Reference proteome</keyword>
<reference evidence="10" key="1">
    <citation type="submission" date="2021-11" db="EMBL/GenBank/DDBJ databases">
        <authorList>
            <consortium name="Genoscope - CEA"/>
            <person name="William W."/>
        </authorList>
    </citation>
    <scope>NUCLEOTIDE SEQUENCE</scope>
</reference>
<evidence type="ECO:0000313" key="10">
    <source>
        <dbReference type="EMBL" id="CAH0364242.1"/>
    </source>
</evidence>
<sequence length="245" mass="26298">MMRRAAVALLCTGAAALMAPPARPARATALAASATADVPVKTFDGGDAGTATLNLKVTKGEKDMYVVHRKYVLERRNARAGTASTKTRSEVRGGGRKPFKQKGTGRARQGSIRSPLKVGGGVSFGPKPKDWANKKMNRKEAELAIGIAIQNKASRVTVVDSIAGKFSEPKTKNVVSMLSGLGLDADAKTVLVYDTEDATFEKSAANLPNCELRLQDEITVSDMLWADQVLMTQPAFDWVNERYGE</sequence>
<organism evidence="10 11">
    <name type="scientific">Pelagomonas calceolata</name>
    <dbReference type="NCBI Taxonomy" id="35677"/>
    <lineage>
        <taxon>Eukaryota</taxon>
        <taxon>Sar</taxon>
        <taxon>Stramenopiles</taxon>
        <taxon>Ochrophyta</taxon>
        <taxon>Pelagophyceae</taxon>
        <taxon>Pelagomonadales</taxon>
        <taxon>Pelagomonadaceae</taxon>
        <taxon>Pelagomonas</taxon>
    </lineage>
</organism>
<dbReference type="SUPFAM" id="SSF52166">
    <property type="entry name" value="Ribosomal protein L4"/>
    <property type="match status" value="1"/>
</dbReference>
<dbReference type="PANTHER" id="PTHR10746">
    <property type="entry name" value="50S RIBOSOMAL PROTEIN L4"/>
    <property type="match status" value="1"/>
</dbReference>
<evidence type="ECO:0000256" key="5">
    <source>
        <dbReference type="ARBA" id="ARBA00023274"/>
    </source>
</evidence>
<dbReference type="Proteomes" id="UP000789595">
    <property type="component" value="Unassembled WGS sequence"/>
</dbReference>
<evidence type="ECO:0000256" key="2">
    <source>
        <dbReference type="ARBA" id="ARBA00022730"/>
    </source>
</evidence>
<dbReference type="PANTHER" id="PTHR10746:SF17">
    <property type="entry name" value="LARGE RIBOSOMAL SUBUNIT PROTEIN UL4C"/>
    <property type="match status" value="1"/>
</dbReference>
<keyword evidence="2" id="KW-0699">rRNA-binding</keyword>
<feature type="region of interest" description="Disordered" evidence="8">
    <location>
        <begin position="78"/>
        <end position="132"/>
    </location>
</feature>
<accession>A0A8J2S401</accession>
<evidence type="ECO:0000256" key="4">
    <source>
        <dbReference type="ARBA" id="ARBA00022980"/>
    </source>
</evidence>
<name>A0A8J2S401_9STRA</name>
<gene>
    <name evidence="10" type="ORF">PECAL_1P05970</name>
</gene>
<dbReference type="GO" id="GO:0003735">
    <property type="term" value="F:structural constituent of ribosome"/>
    <property type="evidence" value="ECO:0007669"/>
    <property type="project" value="InterPro"/>
</dbReference>
<keyword evidence="5" id="KW-0687">Ribonucleoprotein</keyword>
<keyword evidence="3" id="KW-0694">RNA-binding</keyword>
<feature type="chain" id="PRO_5035152017" description="Large ribosomal subunit protein uL4c" evidence="9">
    <location>
        <begin position="17"/>
        <end position="245"/>
    </location>
</feature>
<dbReference type="GO" id="GO:0005840">
    <property type="term" value="C:ribosome"/>
    <property type="evidence" value="ECO:0007669"/>
    <property type="project" value="UniProtKB-KW"/>
</dbReference>
<dbReference type="GO" id="GO:0006412">
    <property type="term" value="P:translation"/>
    <property type="evidence" value="ECO:0007669"/>
    <property type="project" value="InterPro"/>
</dbReference>
<evidence type="ECO:0000256" key="6">
    <source>
        <dbReference type="ARBA" id="ARBA00035208"/>
    </source>
</evidence>
<comment type="similarity">
    <text evidence="1">Belongs to the universal ribosomal protein uL4 family.</text>
</comment>
<dbReference type="GO" id="GO:0019843">
    <property type="term" value="F:rRNA binding"/>
    <property type="evidence" value="ECO:0007669"/>
    <property type="project" value="UniProtKB-KW"/>
</dbReference>
<dbReference type="OrthoDB" id="275876at2759"/>
<dbReference type="NCBIfam" id="TIGR03953">
    <property type="entry name" value="rplD_bact"/>
    <property type="match status" value="1"/>
</dbReference>
<dbReference type="GO" id="GO:1990904">
    <property type="term" value="C:ribonucleoprotein complex"/>
    <property type="evidence" value="ECO:0007669"/>
    <property type="project" value="UniProtKB-KW"/>
</dbReference>
<evidence type="ECO:0000256" key="9">
    <source>
        <dbReference type="SAM" id="SignalP"/>
    </source>
</evidence>
<comment type="caution">
    <text evidence="10">The sequence shown here is derived from an EMBL/GenBank/DDBJ whole genome shotgun (WGS) entry which is preliminary data.</text>
</comment>
<dbReference type="InterPro" id="IPR002136">
    <property type="entry name" value="Ribosomal_uL4"/>
</dbReference>
<dbReference type="InterPro" id="IPR013005">
    <property type="entry name" value="Ribosomal_uL4-like"/>
</dbReference>
<evidence type="ECO:0000256" key="8">
    <source>
        <dbReference type="SAM" id="MobiDB-lite"/>
    </source>
</evidence>
<proteinExistence type="inferred from homology"/>
<protein>
    <recommendedName>
        <fullName evidence="6">Large ribosomal subunit protein uL4c</fullName>
    </recommendedName>
    <alternativeName>
        <fullName evidence="7">50S ribosomal protein L4, chloroplastic</fullName>
    </alternativeName>
</protein>
<evidence type="ECO:0000256" key="1">
    <source>
        <dbReference type="ARBA" id="ARBA00010528"/>
    </source>
</evidence>
<keyword evidence="4" id="KW-0689">Ribosomal protein</keyword>
<evidence type="ECO:0000256" key="3">
    <source>
        <dbReference type="ARBA" id="ARBA00022884"/>
    </source>
</evidence>
<feature type="signal peptide" evidence="9">
    <location>
        <begin position="1"/>
        <end position="16"/>
    </location>
</feature>